<name>A0A2J6RCH4_HYAVF</name>
<feature type="compositionally biased region" description="Low complexity" evidence="1">
    <location>
        <begin position="101"/>
        <end position="115"/>
    </location>
</feature>
<dbReference type="AlphaFoldDB" id="A0A2J6RCH4"/>
<reference evidence="2 3" key="1">
    <citation type="submission" date="2016-04" db="EMBL/GenBank/DDBJ databases">
        <title>A degradative enzymes factory behind the ericoid mycorrhizal symbiosis.</title>
        <authorList>
            <consortium name="DOE Joint Genome Institute"/>
            <person name="Martino E."/>
            <person name="Morin E."/>
            <person name="Grelet G."/>
            <person name="Kuo A."/>
            <person name="Kohler A."/>
            <person name="Daghino S."/>
            <person name="Barry K."/>
            <person name="Choi C."/>
            <person name="Cichocki N."/>
            <person name="Clum A."/>
            <person name="Copeland A."/>
            <person name="Hainaut M."/>
            <person name="Haridas S."/>
            <person name="Labutti K."/>
            <person name="Lindquist E."/>
            <person name="Lipzen A."/>
            <person name="Khouja H.-R."/>
            <person name="Murat C."/>
            <person name="Ohm R."/>
            <person name="Olson A."/>
            <person name="Spatafora J."/>
            <person name="Veneault-Fourrey C."/>
            <person name="Henrissat B."/>
            <person name="Grigoriev I."/>
            <person name="Martin F."/>
            <person name="Perotto S."/>
        </authorList>
    </citation>
    <scope>NUCLEOTIDE SEQUENCE [LARGE SCALE GENOMIC DNA]</scope>
    <source>
        <strain evidence="2 3">F</strain>
    </source>
</reference>
<proteinExistence type="predicted"/>
<evidence type="ECO:0000313" key="3">
    <source>
        <dbReference type="Proteomes" id="UP000235786"/>
    </source>
</evidence>
<feature type="compositionally biased region" description="Polar residues" evidence="1">
    <location>
        <begin position="71"/>
        <end position="85"/>
    </location>
</feature>
<protein>
    <submittedName>
        <fullName evidence="2">Uncharacterized protein</fullName>
    </submittedName>
</protein>
<sequence length="452" mass="49096">MAMNFSTLDALSTLCTSIPDWIARLDDLNGQIANRQIELARLTEKERPPSRSLKNKGSTESLRPKDGNENPFGSNEVENGANIQMNGVEPSKSIENGHTTPRPSSSAAARQAAICSPPPPKASSNPRPSPGAGLTRQSSQPTPATHPRPSPAAIRKRKTESLASGESLAPKYRTRSMIIIYYDGAVQTAFEELVKFVSGSRNAMRKGKMAAKMAEMRRAAELEVDADDDDDDDGGLDAMLKNHRSLVAAQKDISVNKDGPSTTAENIVAADSDGGDDHSLPKLKYVSTRQMGPIRDFAHRGISGGGLSVGLLKGYRRAGMDTVPDIFDDLDKGLEWCQGQCEHAAHQFLRDGDCSTEIENIKRKLGEVKTSAEKEIDKLKTAEAANPTLKLSAELESEGRGRVLKAPLMRKDVSMGTMKDLEVDDNMEVDDGEDEMELPPKLIFKRSRDVGL</sequence>
<accession>A0A2J6RCH4</accession>
<gene>
    <name evidence="2" type="ORF">L207DRAFT_546561</name>
</gene>
<evidence type="ECO:0000313" key="2">
    <source>
        <dbReference type="EMBL" id="PMD36199.1"/>
    </source>
</evidence>
<dbReference type="EMBL" id="KZ613951">
    <property type="protein sequence ID" value="PMD36199.1"/>
    <property type="molecule type" value="Genomic_DNA"/>
</dbReference>
<dbReference type="STRING" id="1149755.A0A2J6RCH4"/>
<dbReference type="OrthoDB" id="3886346at2759"/>
<evidence type="ECO:0000256" key="1">
    <source>
        <dbReference type="SAM" id="MobiDB-lite"/>
    </source>
</evidence>
<feature type="region of interest" description="Disordered" evidence="1">
    <location>
        <begin position="40"/>
        <end position="167"/>
    </location>
</feature>
<keyword evidence="3" id="KW-1185">Reference proteome</keyword>
<dbReference type="Proteomes" id="UP000235786">
    <property type="component" value="Unassembled WGS sequence"/>
</dbReference>
<organism evidence="2 3">
    <name type="scientific">Hyaloscypha variabilis (strain UAMH 11265 / GT02V1 / F)</name>
    <name type="common">Meliniomyces variabilis</name>
    <dbReference type="NCBI Taxonomy" id="1149755"/>
    <lineage>
        <taxon>Eukaryota</taxon>
        <taxon>Fungi</taxon>
        <taxon>Dikarya</taxon>
        <taxon>Ascomycota</taxon>
        <taxon>Pezizomycotina</taxon>
        <taxon>Leotiomycetes</taxon>
        <taxon>Helotiales</taxon>
        <taxon>Hyaloscyphaceae</taxon>
        <taxon>Hyaloscypha</taxon>
        <taxon>Hyaloscypha variabilis</taxon>
    </lineage>
</organism>